<evidence type="ECO:0000256" key="1">
    <source>
        <dbReference type="SAM" id="Phobius"/>
    </source>
</evidence>
<accession>A0AA39MRF6</accession>
<sequence>MLDFEIGLGSSVHIVAVARWCIAVSLIIGFLFANPFLILTPICVRGLYIIHTVVDGVPQMRTTINVFGIK</sequence>
<keyword evidence="1" id="KW-0812">Transmembrane</keyword>
<reference evidence="2" key="1">
    <citation type="submission" date="2023-06" db="EMBL/GenBank/DDBJ databases">
        <authorList>
            <consortium name="Lawrence Berkeley National Laboratory"/>
            <person name="Ahrendt S."/>
            <person name="Sahu N."/>
            <person name="Indic B."/>
            <person name="Wong-Bajracharya J."/>
            <person name="Merenyi Z."/>
            <person name="Ke H.-M."/>
            <person name="Monk M."/>
            <person name="Kocsube S."/>
            <person name="Drula E."/>
            <person name="Lipzen A."/>
            <person name="Balint B."/>
            <person name="Henrissat B."/>
            <person name="Andreopoulos B."/>
            <person name="Martin F.M."/>
            <person name="Harder C.B."/>
            <person name="Rigling D."/>
            <person name="Ford K.L."/>
            <person name="Foster G.D."/>
            <person name="Pangilinan J."/>
            <person name="Papanicolaou A."/>
            <person name="Barry K."/>
            <person name="LaButti K."/>
            <person name="Viragh M."/>
            <person name="Koriabine M."/>
            <person name="Yan M."/>
            <person name="Riley R."/>
            <person name="Champramary S."/>
            <person name="Plett K.L."/>
            <person name="Tsai I.J."/>
            <person name="Slot J."/>
            <person name="Sipos G."/>
            <person name="Plett J."/>
            <person name="Nagy L.G."/>
            <person name="Grigoriev I.V."/>
        </authorList>
    </citation>
    <scope>NUCLEOTIDE SEQUENCE</scope>
    <source>
        <strain evidence="2">FPL87.14</strain>
    </source>
</reference>
<keyword evidence="1" id="KW-0472">Membrane</keyword>
<keyword evidence="3" id="KW-1185">Reference proteome</keyword>
<protein>
    <submittedName>
        <fullName evidence="2">Uncharacterized protein</fullName>
    </submittedName>
</protein>
<organism evidence="2 3">
    <name type="scientific">Armillaria borealis</name>
    <dbReference type="NCBI Taxonomy" id="47425"/>
    <lineage>
        <taxon>Eukaryota</taxon>
        <taxon>Fungi</taxon>
        <taxon>Dikarya</taxon>
        <taxon>Basidiomycota</taxon>
        <taxon>Agaricomycotina</taxon>
        <taxon>Agaricomycetes</taxon>
        <taxon>Agaricomycetidae</taxon>
        <taxon>Agaricales</taxon>
        <taxon>Marasmiineae</taxon>
        <taxon>Physalacriaceae</taxon>
        <taxon>Armillaria</taxon>
    </lineage>
</organism>
<keyword evidence="1" id="KW-1133">Transmembrane helix</keyword>
<evidence type="ECO:0000313" key="2">
    <source>
        <dbReference type="EMBL" id="KAK0443284.1"/>
    </source>
</evidence>
<comment type="caution">
    <text evidence="2">The sequence shown here is derived from an EMBL/GenBank/DDBJ whole genome shotgun (WGS) entry which is preliminary data.</text>
</comment>
<dbReference type="EMBL" id="JAUEPT010000023">
    <property type="protein sequence ID" value="KAK0443284.1"/>
    <property type="molecule type" value="Genomic_DNA"/>
</dbReference>
<name>A0AA39MRF6_9AGAR</name>
<proteinExistence type="predicted"/>
<dbReference type="Proteomes" id="UP001175226">
    <property type="component" value="Unassembled WGS sequence"/>
</dbReference>
<evidence type="ECO:0000313" key="3">
    <source>
        <dbReference type="Proteomes" id="UP001175226"/>
    </source>
</evidence>
<gene>
    <name evidence="2" type="ORF">EV421DRAFT_1903772</name>
</gene>
<feature type="transmembrane region" description="Helical" evidence="1">
    <location>
        <begin position="12"/>
        <end position="32"/>
    </location>
</feature>
<dbReference type="AlphaFoldDB" id="A0AA39MRF6"/>